<evidence type="ECO:0000313" key="2">
    <source>
        <dbReference type="Proteomes" id="UP000006556"/>
    </source>
</evidence>
<gene>
    <name evidence="1" type="ordered locus">PTH_0043</name>
</gene>
<dbReference type="STRING" id="370438.PTH_0043"/>
<proteinExistence type="predicted"/>
<name>A5D6A3_PELTS</name>
<keyword evidence="2" id="KW-1185">Reference proteome</keyword>
<reference evidence="2" key="1">
    <citation type="journal article" date="2008" name="Genome Res.">
        <title>The genome of Pelotomaculum thermopropionicum reveals niche-associated evolution in anaerobic microbiota.</title>
        <authorList>
            <person name="Kosaka T."/>
            <person name="Kato S."/>
            <person name="Shimoyama T."/>
            <person name="Ishii S."/>
            <person name="Abe T."/>
            <person name="Watanabe K."/>
        </authorList>
    </citation>
    <scope>NUCLEOTIDE SEQUENCE [LARGE SCALE GENOMIC DNA]</scope>
    <source>
        <strain evidence="2">DSM 13744 / JCM 10971 / SI</strain>
    </source>
</reference>
<accession>A5D6A3</accession>
<evidence type="ECO:0000313" key="1">
    <source>
        <dbReference type="EMBL" id="BAF58224.1"/>
    </source>
</evidence>
<dbReference type="HOGENOM" id="CLU_3203184_0_0_9"/>
<dbReference type="AlphaFoldDB" id="A5D6A3"/>
<organism evidence="1 2">
    <name type="scientific">Pelotomaculum thermopropionicum (strain DSM 13744 / JCM 10971 / SI)</name>
    <dbReference type="NCBI Taxonomy" id="370438"/>
    <lineage>
        <taxon>Bacteria</taxon>
        <taxon>Bacillati</taxon>
        <taxon>Bacillota</taxon>
        <taxon>Clostridia</taxon>
        <taxon>Eubacteriales</taxon>
        <taxon>Desulfotomaculaceae</taxon>
        <taxon>Pelotomaculum</taxon>
    </lineage>
</organism>
<protein>
    <submittedName>
        <fullName evidence="1">Hypothetical membrane protein</fullName>
    </submittedName>
</protein>
<sequence>MEALAACLFLLNGLILIQIGILGEYIGRIYDENKSRAGRCGKKAW</sequence>
<dbReference type="EMBL" id="AP009389">
    <property type="protein sequence ID" value="BAF58224.1"/>
    <property type="molecule type" value="Genomic_DNA"/>
</dbReference>
<dbReference type="KEGG" id="pth:PTH_0043"/>
<dbReference type="Proteomes" id="UP000006556">
    <property type="component" value="Chromosome"/>
</dbReference>